<evidence type="ECO:0000256" key="3">
    <source>
        <dbReference type="ARBA" id="ARBA00022840"/>
    </source>
</evidence>
<organism evidence="7 8">
    <name type="scientific">Cobetia amphilecti</name>
    <dbReference type="NCBI Taxonomy" id="1055104"/>
    <lineage>
        <taxon>Bacteria</taxon>
        <taxon>Pseudomonadati</taxon>
        <taxon>Pseudomonadota</taxon>
        <taxon>Gammaproteobacteria</taxon>
        <taxon>Oceanospirillales</taxon>
        <taxon>Halomonadaceae</taxon>
        <taxon>Cobetia</taxon>
    </lineage>
</organism>
<keyword evidence="5 7" id="KW-0418">Kinase</keyword>
<dbReference type="GO" id="GO:0004140">
    <property type="term" value="F:dephospho-CoA kinase activity"/>
    <property type="evidence" value="ECO:0007669"/>
    <property type="project" value="UniProtKB-UniRule"/>
</dbReference>
<comment type="function">
    <text evidence="5">Catalyzes the phosphorylation of the 3'-hydroxyl group of dephosphocoenzyme A to form coenzyme A.</text>
</comment>
<comment type="similarity">
    <text evidence="1 5">Belongs to the CoaE family.</text>
</comment>
<dbReference type="HAMAP" id="MF_00376">
    <property type="entry name" value="Dephospho_CoA_kinase"/>
    <property type="match status" value="1"/>
</dbReference>
<dbReference type="PANTHER" id="PTHR10695">
    <property type="entry name" value="DEPHOSPHO-COA KINASE-RELATED"/>
    <property type="match status" value="1"/>
</dbReference>
<comment type="subcellular location">
    <subcellularLocation>
        <location evidence="5">Cytoplasm</location>
    </subcellularLocation>
</comment>
<sequence>MTTSSPTQGPIIGVTGGIGSGKSSVARLFGELGIQWVDADDVSREIVRPGEIALAEIIAHFGESIVTAQGELDRAALRERIFTAPEERQWLERCTHPRIRERIVQHLAAMTSPYRLLVSPLLFESGQDSLVSRTLVVDVSQDVQLARTLSRDGVSEAQVRAILAVQLPRETRLAKADDVIDNDGSQAHLREQVAAMDAYYRSLSAPHTPFQDTPHV</sequence>
<dbReference type="Gene3D" id="3.40.50.300">
    <property type="entry name" value="P-loop containing nucleotide triphosphate hydrolases"/>
    <property type="match status" value="1"/>
</dbReference>
<dbReference type="NCBIfam" id="TIGR00152">
    <property type="entry name" value="dephospho-CoA kinase"/>
    <property type="match status" value="1"/>
</dbReference>
<dbReference type="GO" id="GO:0015937">
    <property type="term" value="P:coenzyme A biosynthetic process"/>
    <property type="evidence" value="ECO:0007669"/>
    <property type="project" value="UniProtKB-UniRule"/>
</dbReference>
<dbReference type="PANTHER" id="PTHR10695:SF46">
    <property type="entry name" value="BIFUNCTIONAL COENZYME A SYNTHASE-RELATED"/>
    <property type="match status" value="1"/>
</dbReference>
<evidence type="ECO:0000313" key="8">
    <source>
        <dbReference type="Proteomes" id="UP001170481"/>
    </source>
</evidence>
<feature type="binding site" evidence="5">
    <location>
        <begin position="19"/>
        <end position="24"/>
    </location>
    <ligand>
        <name>ATP</name>
        <dbReference type="ChEBI" id="CHEBI:30616"/>
    </ligand>
</feature>
<protein>
    <recommendedName>
        <fullName evidence="5 6">Dephospho-CoA kinase</fullName>
        <ecNumber evidence="5 6">2.7.1.24</ecNumber>
    </recommendedName>
    <alternativeName>
        <fullName evidence="5">Dephosphocoenzyme A kinase</fullName>
    </alternativeName>
</protein>
<dbReference type="InterPro" id="IPR027417">
    <property type="entry name" value="P-loop_NTPase"/>
</dbReference>
<dbReference type="EC" id="2.7.1.24" evidence="5 6"/>
<dbReference type="Pfam" id="PF01121">
    <property type="entry name" value="CoaE"/>
    <property type="match status" value="1"/>
</dbReference>
<dbReference type="PROSITE" id="PS51219">
    <property type="entry name" value="DPCK"/>
    <property type="match status" value="1"/>
</dbReference>
<evidence type="ECO:0000256" key="6">
    <source>
        <dbReference type="NCBIfam" id="TIGR00152"/>
    </source>
</evidence>
<dbReference type="EMBL" id="JAUORK010000031">
    <property type="protein sequence ID" value="MDO6673703.1"/>
    <property type="molecule type" value="Genomic_DNA"/>
</dbReference>
<comment type="pathway">
    <text evidence="5">Cofactor biosynthesis; coenzyme A biosynthesis; CoA from (R)-pantothenate: step 5/5.</text>
</comment>
<dbReference type="PRINTS" id="PR00988">
    <property type="entry name" value="URIDINKINASE"/>
</dbReference>
<keyword evidence="5" id="KW-0963">Cytoplasm</keyword>
<name>A0AAP4X2Y9_9GAMM</name>
<accession>A0AAP4X2Y9</accession>
<evidence type="ECO:0000256" key="2">
    <source>
        <dbReference type="ARBA" id="ARBA00022741"/>
    </source>
</evidence>
<gene>
    <name evidence="5 7" type="primary">coaE</name>
    <name evidence="7" type="ORF">Q4535_16485</name>
</gene>
<keyword evidence="2 5" id="KW-0547">Nucleotide-binding</keyword>
<evidence type="ECO:0000256" key="5">
    <source>
        <dbReference type="HAMAP-Rule" id="MF_00376"/>
    </source>
</evidence>
<dbReference type="InterPro" id="IPR001977">
    <property type="entry name" value="Depp_CoAkinase"/>
</dbReference>
<dbReference type="Proteomes" id="UP001170481">
    <property type="component" value="Unassembled WGS sequence"/>
</dbReference>
<evidence type="ECO:0000256" key="4">
    <source>
        <dbReference type="ARBA" id="ARBA00022993"/>
    </source>
</evidence>
<comment type="catalytic activity">
    <reaction evidence="5">
        <text>3'-dephospho-CoA + ATP = ADP + CoA + H(+)</text>
        <dbReference type="Rhea" id="RHEA:18245"/>
        <dbReference type="ChEBI" id="CHEBI:15378"/>
        <dbReference type="ChEBI" id="CHEBI:30616"/>
        <dbReference type="ChEBI" id="CHEBI:57287"/>
        <dbReference type="ChEBI" id="CHEBI:57328"/>
        <dbReference type="ChEBI" id="CHEBI:456216"/>
        <dbReference type="EC" id="2.7.1.24"/>
    </reaction>
</comment>
<keyword evidence="5 7" id="KW-0808">Transferase</keyword>
<dbReference type="GO" id="GO:0005524">
    <property type="term" value="F:ATP binding"/>
    <property type="evidence" value="ECO:0007669"/>
    <property type="project" value="UniProtKB-UniRule"/>
</dbReference>
<reference evidence="7" key="1">
    <citation type="submission" date="2023-07" db="EMBL/GenBank/DDBJ databases">
        <title>Genome content predicts the carbon catabolic preferences of heterotrophic bacteria.</title>
        <authorList>
            <person name="Gralka M."/>
        </authorList>
    </citation>
    <scope>NUCLEOTIDE SEQUENCE</scope>
    <source>
        <strain evidence="7">C2R13</strain>
    </source>
</reference>
<dbReference type="AlphaFoldDB" id="A0AAP4X2Y9"/>
<comment type="caution">
    <text evidence="7">The sequence shown here is derived from an EMBL/GenBank/DDBJ whole genome shotgun (WGS) entry which is preliminary data.</text>
</comment>
<keyword evidence="3 5" id="KW-0067">ATP-binding</keyword>
<dbReference type="CDD" id="cd02022">
    <property type="entry name" value="DPCK"/>
    <property type="match status" value="1"/>
</dbReference>
<proteinExistence type="inferred from homology"/>
<dbReference type="SUPFAM" id="SSF52540">
    <property type="entry name" value="P-loop containing nucleoside triphosphate hydrolases"/>
    <property type="match status" value="1"/>
</dbReference>
<evidence type="ECO:0000256" key="1">
    <source>
        <dbReference type="ARBA" id="ARBA00009018"/>
    </source>
</evidence>
<dbReference type="GO" id="GO:0005737">
    <property type="term" value="C:cytoplasm"/>
    <property type="evidence" value="ECO:0007669"/>
    <property type="project" value="UniProtKB-SubCell"/>
</dbReference>
<keyword evidence="4 5" id="KW-0173">Coenzyme A biosynthesis</keyword>
<dbReference type="RefSeq" id="WP_303595420.1">
    <property type="nucleotide sequence ID" value="NZ_JAUORK010000031.1"/>
</dbReference>
<evidence type="ECO:0000313" key="7">
    <source>
        <dbReference type="EMBL" id="MDO6673703.1"/>
    </source>
</evidence>